<dbReference type="Proteomes" id="UP000639772">
    <property type="component" value="Unassembled WGS sequence"/>
</dbReference>
<sequence length="295" mass="32757">MVLYVSATKGSKPEKTNWVMHQYHLGTGEDEKDGEFVVSKIFYQQQLRPCDRKGELIFETADEVVGEFENVGCTGSATPDCHDENQNLIQTSEENSIQTKVGYDPVNDNNDINPELEGFATQNDADHHWSTKADNHGIPAPDSQPAEEPKWWEGESQFLLDSQQLADGIALCEEFLHSQSSCADEEGKSSRPCLSDYARMGVENLKRDLEECQNLSRDGDGRDLEECEKLSQDGDGNGSNIELDTALDMRLSQLDCGDGSNGLNIELDTASEMRLSQIEFGSQDSFMAWAEGKLV</sequence>
<dbReference type="Gene3D" id="2.170.150.80">
    <property type="entry name" value="NAC domain"/>
    <property type="match status" value="1"/>
</dbReference>
<dbReference type="PANTHER" id="PTHR31079">
    <property type="entry name" value="NAC DOMAIN-CONTAINING PROTEIN 73"/>
    <property type="match status" value="1"/>
</dbReference>
<dbReference type="EMBL" id="JADCNM010000002">
    <property type="protein sequence ID" value="KAG0494985.1"/>
    <property type="molecule type" value="Genomic_DNA"/>
</dbReference>
<evidence type="ECO:0000313" key="6">
    <source>
        <dbReference type="EMBL" id="KAG0494985.1"/>
    </source>
</evidence>
<reference evidence="6 7" key="1">
    <citation type="journal article" date="2020" name="Nat. Food">
        <title>A phased Vanilla planifolia genome enables genetic improvement of flavour and production.</title>
        <authorList>
            <person name="Hasing T."/>
            <person name="Tang H."/>
            <person name="Brym M."/>
            <person name="Khazi F."/>
            <person name="Huang T."/>
            <person name="Chambers A.H."/>
        </authorList>
    </citation>
    <scope>NUCLEOTIDE SEQUENCE [LARGE SCALE GENOMIC DNA]</scope>
    <source>
        <tissue evidence="6">Leaf</tissue>
    </source>
</reference>
<dbReference type="PANTHER" id="PTHR31079:SF9">
    <property type="entry name" value="SUPPRESSOR OF GAMMA RESPONSE 1"/>
    <property type="match status" value="1"/>
</dbReference>
<keyword evidence="4" id="KW-0539">Nucleus</keyword>
<dbReference type="SUPFAM" id="SSF101941">
    <property type="entry name" value="NAC domain"/>
    <property type="match status" value="1"/>
</dbReference>
<organism evidence="6 7">
    <name type="scientific">Vanilla planifolia</name>
    <name type="common">Vanilla</name>
    <dbReference type="NCBI Taxonomy" id="51239"/>
    <lineage>
        <taxon>Eukaryota</taxon>
        <taxon>Viridiplantae</taxon>
        <taxon>Streptophyta</taxon>
        <taxon>Embryophyta</taxon>
        <taxon>Tracheophyta</taxon>
        <taxon>Spermatophyta</taxon>
        <taxon>Magnoliopsida</taxon>
        <taxon>Liliopsida</taxon>
        <taxon>Asparagales</taxon>
        <taxon>Orchidaceae</taxon>
        <taxon>Vanilloideae</taxon>
        <taxon>Vanilleae</taxon>
        <taxon>Vanilla</taxon>
    </lineage>
</organism>
<evidence type="ECO:0000256" key="4">
    <source>
        <dbReference type="ARBA" id="ARBA00023242"/>
    </source>
</evidence>
<evidence type="ECO:0000313" key="7">
    <source>
        <dbReference type="Proteomes" id="UP000639772"/>
    </source>
</evidence>
<dbReference type="GO" id="GO:0000976">
    <property type="term" value="F:transcription cis-regulatory region binding"/>
    <property type="evidence" value="ECO:0007669"/>
    <property type="project" value="TreeGrafter"/>
</dbReference>
<gene>
    <name evidence="6" type="ORF">HPP92_005979</name>
</gene>
<dbReference type="InterPro" id="IPR003441">
    <property type="entry name" value="NAC-dom"/>
</dbReference>
<evidence type="ECO:0000256" key="3">
    <source>
        <dbReference type="ARBA" id="ARBA00023163"/>
    </source>
</evidence>
<comment type="caution">
    <text evidence="6">The sequence shown here is derived from an EMBL/GenBank/DDBJ whole genome shotgun (WGS) entry which is preliminary data.</text>
</comment>
<dbReference type="AlphaFoldDB" id="A0A835RV06"/>
<proteinExistence type="predicted"/>
<protein>
    <recommendedName>
        <fullName evidence="5">NAC domain-containing protein</fullName>
    </recommendedName>
</protein>
<dbReference type="PROSITE" id="PS51005">
    <property type="entry name" value="NAC"/>
    <property type="match status" value="1"/>
</dbReference>
<dbReference type="GO" id="GO:0005634">
    <property type="term" value="C:nucleus"/>
    <property type="evidence" value="ECO:0007669"/>
    <property type="project" value="TreeGrafter"/>
</dbReference>
<keyword evidence="2" id="KW-0238">DNA-binding</keyword>
<evidence type="ECO:0000259" key="5">
    <source>
        <dbReference type="PROSITE" id="PS51005"/>
    </source>
</evidence>
<feature type="domain" description="NAC" evidence="5">
    <location>
        <begin position="1"/>
        <end position="44"/>
    </location>
</feature>
<evidence type="ECO:0000256" key="1">
    <source>
        <dbReference type="ARBA" id="ARBA00023015"/>
    </source>
</evidence>
<keyword evidence="3" id="KW-0804">Transcription</keyword>
<dbReference type="GO" id="GO:0003700">
    <property type="term" value="F:DNA-binding transcription factor activity"/>
    <property type="evidence" value="ECO:0007669"/>
    <property type="project" value="InterPro"/>
</dbReference>
<dbReference type="InterPro" id="IPR044799">
    <property type="entry name" value="SOG1-like"/>
</dbReference>
<accession>A0A835RV06</accession>
<evidence type="ECO:0000256" key="2">
    <source>
        <dbReference type="ARBA" id="ARBA00023125"/>
    </source>
</evidence>
<keyword evidence="1" id="KW-0805">Transcription regulation</keyword>
<name>A0A835RV06_VANPL</name>
<dbReference type="InterPro" id="IPR036093">
    <property type="entry name" value="NAC_dom_sf"/>
</dbReference>
<dbReference type="OrthoDB" id="1882130at2759"/>